<name>A0A1Q9BRA4_SYMMI</name>
<evidence type="ECO:0000313" key="3">
    <source>
        <dbReference type="Proteomes" id="UP000186817"/>
    </source>
</evidence>
<feature type="region of interest" description="Disordered" evidence="1">
    <location>
        <begin position="1"/>
        <end position="39"/>
    </location>
</feature>
<accession>A0A1Q9BRA4</accession>
<dbReference type="AlphaFoldDB" id="A0A1Q9BRA4"/>
<organism evidence="2 3">
    <name type="scientific">Symbiodinium microadriaticum</name>
    <name type="common">Dinoflagellate</name>
    <name type="synonym">Zooxanthella microadriatica</name>
    <dbReference type="NCBI Taxonomy" id="2951"/>
    <lineage>
        <taxon>Eukaryota</taxon>
        <taxon>Sar</taxon>
        <taxon>Alveolata</taxon>
        <taxon>Dinophyceae</taxon>
        <taxon>Suessiales</taxon>
        <taxon>Symbiodiniaceae</taxon>
        <taxon>Symbiodinium</taxon>
    </lineage>
</organism>
<feature type="compositionally biased region" description="Low complexity" evidence="1">
    <location>
        <begin position="13"/>
        <end position="24"/>
    </location>
</feature>
<protein>
    <submittedName>
        <fullName evidence="2">Uncharacterized protein</fullName>
    </submittedName>
</protein>
<gene>
    <name evidence="2" type="ORF">AK812_SmicGene47818</name>
</gene>
<keyword evidence="3" id="KW-1185">Reference proteome</keyword>
<dbReference type="EMBL" id="LSRX01006426">
    <property type="protein sequence ID" value="OLP73090.1"/>
    <property type="molecule type" value="Genomic_DNA"/>
</dbReference>
<feature type="non-terminal residue" evidence="2">
    <location>
        <position position="39"/>
    </location>
</feature>
<sequence>MKPRSPGPIFSTAVAAPTQAMPAADPAPMPWRPSWLTDE</sequence>
<evidence type="ECO:0000256" key="1">
    <source>
        <dbReference type="SAM" id="MobiDB-lite"/>
    </source>
</evidence>
<proteinExistence type="predicted"/>
<reference evidence="2 3" key="1">
    <citation type="submission" date="2016-02" db="EMBL/GenBank/DDBJ databases">
        <title>Genome analysis of coral dinoflagellate symbionts highlights evolutionary adaptations to a symbiotic lifestyle.</title>
        <authorList>
            <person name="Aranda M."/>
            <person name="Li Y."/>
            <person name="Liew Y.J."/>
            <person name="Baumgarten S."/>
            <person name="Simakov O."/>
            <person name="Wilson M."/>
            <person name="Piel J."/>
            <person name="Ashoor H."/>
            <person name="Bougouffa S."/>
            <person name="Bajic V.B."/>
            <person name="Ryu T."/>
            <person name="Ravasi T."/>
            <person name="Bayer T."/>
            <person name="Micklem G."/>
            <person name="Kim H."/>
            <person name="Bhak J."/>
            <person name="Lajeunesse T.C."/>
            <person name="Voolstra C.R."/>
        </authorList>
    </citation>
    <scope>NUCLEOTIDE SEQUENCE [LARGE SCALE GENOMIC DNA]</scope>
    <source>
        <strain evidence="2 3">CCMP2467</strain>
    </source>
</reference>
<evidence type="ECO:0000313" key="2">
    <source>
        <dbReference type="EMBL" id="OLP73090.1"/>
    </source>
</evidence>
<comment type="caution">
    <text evidence="2">The sequence shown here is derived from an EMBL/GenBank/DDBJ whole genome shotgun (WGS) entry which is preliminary data.</text>
</comment>
<dbReference type="Proteomes" id="UP000186817">
    <property type="component" value="Unassembled WGS sequence"/>
</dbReference>